<evidence type="ECO:0000256" key="1">
    <source>
        <dbReference type="ARBA" id="ARBA00023015"/>
    </source>
</evidence>
<dbReference type="Proteomes" id="UP000594195">
    <property type="component" value="Chromosome"/>
</dbReference>
<dbReference type="Gene3D" id="1.10.10.10">
    <property type="entry name" value="Winged helix-like DNA-binding domain superfamily/Winged helix DNA-binding domain"/>
    <property type="match status" value="1"/>
</dbReference>
<dbReference type="PANTHER" id="PTHR44688:SF16">
    <property type="entry name" value="DNA-BINDING TRANSCRIPTIONAL ACTIVATOR DEVR_DOSR"/>
    <property type="match status" value="1"/>
</dbReference>
<keyword evidence="6" id="KW-1185">Reference proteome</keyword>
<dbReference type="CDD" id="cd06170">
    <property type="entry name" value="LuxR_C_like"/>
    <property type="match status" value="1"/>
</dbReference>
<dbReference type="KEGG" id="kfa:Q73A0000_03255"/>
<dbReference type="GO" id="GO:0003677">
    <property type="term" value="F:DNA binding"/>
    <property type="evidence" value="ECO:0007669"/>
    <property type="project" value="UniProtKB-KW"/>
</dbReference>
<keyword evidence="1" id="KW-0805">Transcription regulation</keyword>
<reference evidence="5 6" key="1">
    <citation type="submission" date="2019-05" db="EMBL/GenBank/DDBJ databases">
        <title>Chryseobacterium sp. isolated from King George Island, maritime Antarctica.</title>
        <authorList>
            <person name="Peng X."/>
        </authorList>
    </citation>
    <scope>NUCLEOTIDE SEQUENCE [LARGE SCALE GENOMIC DNA]</scope>
    <source>
        <strain evidence="5 6">7-3A</strain>
    </source>
</reference>
<evidence type="ECO:0000313" key="6">
    <source>
        <dbReference type="Proteomes" id="UP000594195"/>
    </source>
</evidence>
<dbReference type="GO" id="GO:0006355">
    <property type="term" value="P:regulation of DNA-templated transcription"/>
    <property type="evidence" value="ECO:0007669"/>
    <property type="project" value="InterPro"/>
</dbReference>
<dbReference type="PANTHER" id="PTHR44688">
    <property type="entry name" value="DNA-BINDING TRANSCRIPTIONAL ACTIVATOR DEVR_DOSR"/>
    <property type="match status" value="1"/>
</dbReference>
<dbReference type="InterPro" id="IPR016032">
    <property type="entry name" value="Sig_transdc_resp-reg_C-effctor"/>
</dbReference>
<evidence type="ECO:0000259" key="4">
    <source>
        <dbReference type="PROSITE" id="PS50043"/>
    </source>
</evidence>
<dbReference type="InterPro" id="IPR036388">
    <property type="entry name" value="WH-like_DNA-bd_sf"/>
</dbReference>
<dbReference type="EMBL" id="CP040442">
    <property type="protein sequence ID" value="QOW09449.1"/>
    <property type="molecule type" value="Genomic_DNA"/>
</dbReference>
<dbReference type="RefSeq" id="WP_193812663.1">
    <property type="nucleotide sequence ID" value="NZ_CP040442.1"/>
</dbReference>
<sequence>MKNKIIVYDLQRLYLESTHCLLEKYGITKKYNIEGVLDFDNLEKEILDKDSILIINTLGLSLTDVNESIEKFLELNPVLKIIIHSASSEVRSIKKFFDKGIKCYFGRDTSTKEFLEGLSQVIEGKIFVSDDAKSALLNFICNIDEEDEKKHNLAEELTAREKDVLILICEGLRSKEIAEKLFISAHTVESHRRNMMLKFNLNSSSKLMKFALENKLVVF</sequence>
<feature type="domain" description="HTH luxR-type" evidence="4">
    <location>
        <begin position="150"/>
        <end position="215"/>
    </location>
</feature>
<gene>
    <name evidence="5" type="ORF">Q73A0000_03255</name>
</gene>
<dbReference type="PROSITE" id="PS00622">
    <property type="entry name" value="HTH_LUXR_1"/>
    <property type="match status" value="1"/>
</dbReference>
<dbReference type="AlphaFoldDB" id="A0A7M2Y6J7"/>
<proteinExistence type="predicted"/>
<dbReference type="Gene3D" id="3.40.50.2300">
    <property type="match status" value="1"/>
</dbReference>
<evidence type="ECO:0000256" key="3">
    <source>
        <dbReference type="ARBA" id="ARBA00023163"/>
    </source>
</evidence>
<dbReference type="Pfam" id="PF00196">
    <property type="entry name" value="GerE"/>
    <property type="match status" value="1"/>
</dbReference>
<keyword evidence="3" id="KW-0804">Transcription</keyword>
<name>A0A7M2Y6J7_9FLAO</name>
<evidence type="ECO:0000313" key="5">
    <source>
        <dbReference type="EMBL" id="QOW09449.1"/>
    </source>
</evidence>
<keyword evidence="2" id="KW-0238">DNA-binding</keyword>
<dbReference type="SUPFAM" id="SSF46894">
    <property type="entry name" value="C-terminal effector domain of the bipartite response regulators"/>
    <property type="match status" value="1"/>
</dbReference>
<evidence type="ECO:0000256" key="2">
    <source>
        <dbReference type="ARBA" id="ARBA00023125"/>
    </source>
</evidence>
<dbReference type="SMART" id="SM00421">
    <property type="entry name" value="HTH_LUXR"/>
    <property type="match status" value="1"/>
</dbReference>
<dbReference type="InterPro" id="IPR000792">
    <property type="entry name" value="Tscrpt_reg_LuxR_C"/>
</dbReference>
<accession>A0A7M2Y6J7</accession>
<organism evidence="5 6">
    <name type="scientific">Kaistella flava</name>
    <name type="common">ex Peng et al. 2021</name>
    <dbReference type="NCBI Taxonomy" id="2038776"/>
    <lineage>
        <taxon>Bacteria</taxon>
        <taxon>Pseudomonadati</taxon>
        <taxon>Bacteroidota</taxon>
        <taxon>Flavobacteriia</taxon>
        <taxon>Flavobacteriales</taxon>
        <taxon>Weeksellaceae</taxon>
        <taxon>Chryseobacterium group</taxon>
        <taxon>Kaistella</taxon>
    </lineage>
</organism>
<dbReference type="PRINTS" id="PR00038">
    <property type="entry name" value="HTHLUXR"/>
</dbReference>
<protein>
    <submittedName>
        <fullName evidence="5">Response regulator transcription factor</fullName>
    </submittedName>
</protein>
<dbReference type="PROSITE" id="PS50043">
    <property type="entry name" value="HTH_LUXR_2"/>
    <property type="match status" value="1"/>
</dbReference>